<dbReference type="SUPFAM" id="SSF102588">
    <property type="entry name" value="LmbE-like"/>
    <property type="match status" value="1"/>
</dbReference>
<reference evidence="2 3" key="1">
    <citation type="submission" date="2020-02" db="EMBL/GenBank/DDBJ databases">
        <title>Sequencing the genomes of 1000 actinobacteria strains.</title>
        <authorList>
            <person name="Klenk H.-P."/>
        </authorList>
    </citation>
    <scope>NUCLEOTIDE SEQUENCE [LARGE SCALE GENOMIC DNA]</scope>
    <source>
        <strain evidence="2 3">DSM 19609</strain>
    </source>
</reference>
<dbReference type="EMBL" id="JAAMOZ010000002">
    <property type="protein sequence ID" value="NIH58151.1"/>
    <property type="molecule type" value="Genomic_DNA"/>
</dbReference>
<dbReference type="Proteomes" id="UP000749311">
    <property type="component" value="Unassembled WGS sequence"/>
</dbReference>
<dbReference type="InterPro" id="IPR024078">
    <property type="entry name" value="LmbE-like_dom_sf"/>
</dbReference>
<dbReference type="PANTHER" id="PTHR12993:SF26">
    <property type="entry name" value="1D-MYO-INOSITOL 2-ACETAMIDO-2-DEOXY-ALPHA-D-GLUCOPYRANOSIDE DEACETYLASE"/>
    <property type="match status" value="1"/>
</dbReference>
<dbReference type="GO" id="GO:0035595">
    <property type="term" value="F:N-acetylglucosaminylinositol deacetylase activity"/>
    <property type="evidence" value="ECO:0007669"/>
    <property type="project" value="UniProtKB-EC"/>
</dbReference>
<name>A0ABX0SN05_9ACTN</name>
<evidence type="ECO:0000313" key="3">
    <source>
        <dbReference type="Proteomes" id="UP000749311"/>
    </source>
</evidence>
<sequence length="257" mass="27439">MTDLLDLLSAGRGGTVWPLFVHAHPDDETLQSGLLIAWLAARQVACDVVTCTRGEQGEVVDGVLPPTITPDDLVRVRMRELTGALDKLGVAGRFMLGTPPARAGGLEARHYHDSGMRWVAPGLAGPADVDDPLAFTAAPLEEAVDDLLALIAETQPSVLVGYDRHGSYGHPDHRRAHEVAVAAARSSGVPMIEVASAEDAEGFEWFDLSAQLPVVIDALRCHATQLTVVDGDHIVHVGGQRQELPRKVGLRPLGDEN</sequence>
<proteinExistence type="predicted"/>
<accession>A0ABX0SN05</accession>
<evidence type="ECO:0000313" key="2">
    <source>
        <dbReference type="EMBL" id="NIH58151.1"/>
    </source>
</evidence>
<comment type="caution">
    <text evidence="2">The sequence shown here is derived from an EMBL/GenBank/DDBJ whole genome shotgun (WGS) entry which is preliminary data.</text>
</comment>
<organism evidence="2 3">
    <name type="scientific">Brooklawnia cerclae</name>
    <dbReference type="NCBI Taxonomy" id="349934"/>
    <lineage>
        <taxon>Bacteria</taxon>
        <taxon>Bacillati</taxon>
        <taxon>Actinomycetota</taxon>
        <taxon>Actinomycetes</taxon>
        <taxon>Propionibacteriales</taxon>
        <taxon>Propionibacteriaceae</taxon>
        <taxon>Brooklawnia</taxon>
    </lineage>
</organism>
<keyword evidence="1" id="KW-0862">Zinc</keyword>
<dbReference type="Gene3D" id="3.40.50.10320">
    <property type="entry name" value="LmbE-like"/>
    <property type="match status" value="1"/>
</dbReference>
<dbReference type="RefSeq" id="WP_167169951.1">
    <property type="nucleotide sequence ID" value="NZ_BAAAOO010000006.1"/>
</dbReference>
<keyword evidence="3" id="KW-1185">Reference proteome</keyword>
<protein>
    <submittedName>
        <fullName evidence="2">N-acetyl-1-D-myo-inositol-2-amino-2-deoxy-alpha-D-glucopyranoside deacetylase</fullName>
        <ecNumber evidence="2">3.5.1.103</ecNumber>
    </submittedName>
</protein>
<gene>
    <name evidence="2" type="ORF">FB473_002843</name>
</gene>
<dbReference type="PANTHER" id="PTHR12993">
    <property type="entry name" value="N-ACETYLGLUCOSAMINYL-PHOSPHATIDYLINOSITOL DE-N-ACETYLASE-RELATED"/>
    <property type="match status" value="1"/>
</dbReference>
<dbReference type="InterPro" id="IPR003737">
    <property type="entry name" value="GlcNAc_PI_deacetylase-related"/>
</dbReference>
<evidence type="ECO:0000256" key="1">
    <source>
        <dbReference type="ARBA" id="ARBA00022833"/>
    </source>
</evidence>
<keyword evidence="2" id="KW-0378">Hydrolase</keyword>
<dbReference type="Pfam" id="PF02585">
    <property type="entry name" value="PIG-L"/>
    <property type="match status" value="1"/>
</dbReference>
<dbReference type="EC" id="3.5.1.103" evidence="2"/>